<evidence type="ECO:0000313" key="3">
    <source>
        <dbReference type="Proteomes" id="UP001218218"/>
    </source>
</evidence>
<accession>A0AAD7A5S9</accession>
<dbReference type="EMBL" id="JARIHO010000015">
    <property type="protein sequence ID" value="KAJ7350001.1"/>
    <property type="molecule type" value="Genomic_DNA"/>
</dbReference>
<dbReference type="Proteomes" id="UP001218218">
    <property type="component" value="Unassembled WGS sequence"/>
</dbReference>
<name>A0AAD7A5S9_9AGAR</name>
<gene>
    <name evidence="2" type="ORF">DFH08DRAFT_807325</name>
</gene>
<dbReference type="AlphaFoldDB" id="A0AAD7A5S9"/>
<evidence type="ECO:0000313" key="2">
    <source>
        <dbReference type="EMBL" id="KAJ7350001.1"/>
    </source>
</evidence>
<protein>
    <submittedName>
        <fullName evidence="2">Uncharacterized protein</fullName>
    </submittedName>
</protein>
<sequence length="166" mass="18474">MVTLNDANAAANIKPPASQIGRNVGGLTGNHPVVQFWVSEVRISTRTSGLNTPLILQGLRFEGEGDHYFKDPQLSYNELKTDYADEPELLADLAFSKHETKIHFNTYFASTTPDSAESQRTEPGSPQTLDFTSRHTQCANSGTVDELTEYFRLTSVPENWKIDPLE</sequence>
<proteinExistence type="predicted"/>
<reference evidence="2" key="1">
    <citation type="submission" date="2023-03" db="EMBL/GenBank/DDBJ databases">
        <title>Massive genome expansion in bonnet fungi (Mycena s.s.) driven by repeated elements and novel gene families across ecological guilds.</title>
        <authorList>
            <consortium name="Lawrence Berkeley National Laboratory"/>
            <person name="Harder C.B."/>
            <person name="Miyauchi S."/>
            <person name="Viragh M."/>
            <person name="Kuo A."/>
            <person name="Thoen E."/>
            <person name="Andreopoulos B."/>
            <person name="Lu D."/>
            <person name="Skrede I."/>
            <person name="Drula E."/>
            <person name="Henrissat B."/>
            <person name="Morin E."/>
            <person name="Kohler A."/>
            <person name="Barry K."/>
            <person name="LaButti K."/>
            <person name="Morin E."/>
            <person name="Salamov A."/>
            <person name="Lipzen A."/>
            <person name="Mereny Z."/>
            <person name="Hegedus B."/>
            <person name="Baldrian P."/>
            <person name="Stursova M."/>
            <person name="Weitz H."/>
            <person name="Taylor A."/>
            <person name="Grigoriev I.V."/>
            <person name="Nagy L.G."/>
            <person name="Martin F."/>
            <person name="Kauserud H."/>
        </authorList>
    </citation>
    <scope>NUCLEOTIDE SEQUENCE</scope>
    <source>
        <strain evidence="2">CBHHK002</strain>
    </source>
</reference>
<organism evidence="2 3">
    <name type="scientific">Mycena albidolilacea</name>
    <dbReference type="NCBI Taxonomy" id="1033008"/>
    <lineage>
        <taxon>Eukaryota</taxon>
        <taxon>Fungi</taxon>
        <taxon>Dikarya</taxon>
        <taxon>Basidiomycota</taxon>
        <taxon>Agaricomycotina</taxon>
        <taxon>Agaricomycetes</taxon>
        <taxon>Agaricomycetidae</taxon>
        <taxon>Agaricales</taxon>
        <taxon>Marasmiineae</taxon>
        <taxon>Mycenaceae</taxon>
        <taxon>Mycena</taxon>
    </lineage>
</organism>
<feature type="region of interest" description="Disordered" evidence="1">
    <location>
        <begin position="112"/>
        <end position="132"/>
    </location>
</feature>
<evidence type="ECO:0000256" key="1">
    <source>
        <dbReference type="SAM" id="MobiDB-lite"/>
    </source>
</evidence>
<comment type="caution">
    <text evidence="2">The sequence shown here is derived from an EMBL/GenBank/DDBJ whole genome shotgun (WGS) entry which is preliminary data.</text>
</comment>
<keyword evidence="3" id="KW-1185">Reference proteome</keyword>